<protein>
    <submittedName>
        <fullName evidence="1">Uncharacterized protein</fullName>
    </submittedName>
</protein>
<evidence type="ECO:0000313" key="2">
    <source>
        <dbReference type="Proteomes" id="UP001054846"/>
    </source>
</evidence>
<dbReference type="RefSeq" id="WP_230841157.1">
    <property type="nucleotide sequence ID" value="NZ_CP063845.1"/>
</dbReference>
<dbReference type="Pfam" id="PF21826">
    <property type="entry name" value="DUF6887"/>
    <property type="match status" value="1"/>
</dbReference>
<sequence length="73" mass="8533">MSRPDLEQMTDKQLRAYVLANRQDAEAFYLYVERMRQKPPIAVLGPDDPLPPELIKRLEAEGRKFRSRGDTDE</sequence>
<dbReference type="Proteomes" id="UP001054846">
    <property type="component" value="Chromosome"/>
</dbReference>
<reference evidence="1 2" key="1">
    <citation type="journal article" date="2021" name="Genome Biol. Evol.">
        <title>Complete Genome Sequencing of a Novel Gloeobacter Species from a Waterfall Cave in Mexico.</title>
        <authorList>
            <person name="Saw J.H."/>
            <person name="Cardona T."/>
            <person name="Montejano G."/>
        </authorList>
    </citation>
    <scope>NUCLEOTIDE SEQUENCE [LARGE SCALE GENOMIC DNA]</scope>
    <source>
        <strain evidence="1">MG652769</strain>
    </source>
</reference>
<keyword evidence="2" id="KW-1185">Reference proteome</keyword>
<dbReference type="InterPro" id="IPR054053">
    <property type="entry name" value="DUF6887"/>
</dbReference>
<dbReference type="EMBL" id="CP063845">
    <property type="protein sequence ID" value="UFP94102.1"/>
    <property type="molecule type" value="Genomic_DNA"/>
</dbReference>
<name>A0ABY3PKC4_9CYAN</name>
<proteinExistence type="predicted"/>
<evidence type="ECO:0000313" key="1">
    <source>
        <dbReference type="EMBL" id="UFP94102.1"/>
    </source>
</evidence>
<organism evidence="1 2">
    <name type="scientific">Gloeobacter morelensis MG652769</name>
    <dbReference type="NCBI Taxonomy" id="2781736"/>
    <lineage>
        <taxon>Bacteria</taxon>
        <taxon>Bacillati</taxon>
        <taxon>Cyanobacteriota</taxon>
        <taxon>Cyanophyceae</taxon>
        <taxon>Gloeobacterales</taxon>
        <taxon>Gloeobacteraceae</taxon>
        <taxon>Gloeobacter</taxon>
        <taxon>Gloeobacter morelensis</taxon>
    </lineage>
</organism>
<gene>
    <name evidence="1" type="ORF">ISF26_20425</name>
</gene>
<accession>A0ABY3PKC4</accession>